<reference evidence="1" key="1">
    <citation type="submission" date="2023-03" db="EMBL/GenBank/DDBJ databases">
        <authorList>
            <person name="Steffen K."/>
            <person name="Cardenas P."/>
        </authorList>
    </citation>
    <scope>NUCLEOTIDE SEQUENCE</scope>
</reference>
<evidence type="ECO:0000313" key="2">
    <source>
        <dbReference type="Proteomes" id="UP001174909"/>
    </source>
</evidence>
<accession>A0AA35W6J9</accession>
<dbReference type="AlphaFoldDB" id="A0AA35W6J9"/>
<name>A0AA35W6J9_GEOBA</name>
<dbReference type="EMBL" id="CASHTH010000934">
    <property type="protein sequence ID" value="CAI8009219.1"/>
    <property type="molecule type" value="Genomic_DNA"/>
</dbReference>
<organism evidence="1 2">
    <name type="scientific">Geodia barretti</name>
    <name type="common">Barrett's horny sponge</name>
    <dbReference type="NCBI Taxonomy" id="519541"/>
    <lineage>
        <taxon>Eukaryota</taxon>
        <taxon>Metazoa</taxon>
        <taxon>Porifera</taxon>
        <taxon>Demospongiae</taxon>
        <taxon>Heteroscleromorpha</taxon>
        <taxon>Tetractinellida</taxon>
        <taxon>Astrophorina</taxon>
        <taxon>Geodiidae</taxon>
        <taxon>Geodia</taxon>
    </lineage>
</organism>
<comment type="caution">
    <text evidence="1">The sequence shown here is derived from an EMBL/GenBank/DDBJ whole genome shotgun (WGS) entry which is preliminary data.</text>
</comment>
<evidence type="ECO:0000313" key="1">
    <source>
        <dbReference type="EMBL" id="CAI8009219.1"/>
    </source>
</evidence>
<keyword evidence="2" id="KW-1185">Reference proteome</keyword>
<sequence>MQYCLLSQWYCHPNPRRKLCFRLCQLLETHLQGDGEWDSVARRADAVQEV</sequence>
<protein>
    <submittedName>
        <fullName evidence="1">Uncharacterized protein</fullName>
    </submittedName>
</protein>
<gene>
    <name evidence="1" type="ORF">GBAR_LOCUS6228</name>
</gene>
<dbReference type="Proteomes" id="UP001174909">
    <property type="component" value="Unassembled WGS sequence"/>
</dbReference>
<proteinExistence type="predicted"/>